<dbReference type="GO" id="GO:0004555">
    <property type="term" value="F:alpha,alpha-trehalase activity"/>
    <property type="evidence" value="ECO:0007669"/>
    <property type="project" value="UniProtKB-EC"/>
</dbReference>
<keyword evidence="4 5" id="KW-0326">Glycosidase</keyword>
<name>A0A0L0S5N8_ALLM3</name>
<gene>
    <name evidence="8" type="ORF">AMAG_04539</name>
</gene>
<dbReference type="OrthoDB" id="3542292at2759"/>
<dbReference type="Proteomes" id="UP000054350">
    <property type="component" value="Unassembled WGS sequence"/>
</dbReference>
<reference evidence="9" key="2">
    <citation type="submission" date="2009-11" db="EMBL/GenBank/DDBJ databases">
        <title>The Genome Sequence of Allomyces macrogynus strain ATCC 38327.</title>
        <authorList>
            <consortium name="The Broad Institute Genome Sequencing Platform"/>
            <person name="Russ C."/>
            <person name="Cuomo C."/>
            <person name="Shea T."/>
            <person name="Young S.K."/>
            <person name="Zeng Q."/>
            <person name="Koehrsen M."/>
            <person name="Haas B."/>
            <person name="Borodovsky M."/>
            <person name="Guigo R."/>
            <person name="Alvarado L."/>
            <person name="Berlin A."/>
            <person name="Borenstein D."/>
            <person name="Chen Z."/>
            <person name="Engels R."/>
            <person name="Freedman E."/>
            <person name="Gellesch M."/>
            <person name="Goldberg J."/>
            <person name="Griggs A."/>
            <person name="Gujja S."/>
            <person name="Heiman D."/>
            <person name="Hepburn T."/>
            <person name="Howarth C."/>
            <person name="Jen D."/>
            <person name="Larson L."/>
            <person name="Lewis B."/>
            <person name="Mehta T."/>
            <person name="Park D."/>
            <person name="Pearson M."/>
            <person name="Roberts A."/>
            <person name="Saif S."/>
            <person name="Shenoy N."/>
            <person name="Sisk P."/>
            <person name="Stolte C."/>
            <person name="Sykes S."/>
            <person name="Walk T."/>
            <person name="White J."/>
            <person name="Yandava C."/>
            <person name="Burger G."/>
            <person name="Gray M.W."/>
            <person name="Holland P.W.H."/>
            <person name="King N."/>
            <person name="Lang F.B.F."/>
            <person name="Roger A.J."/>
            <person name="Ruiz-Trillo I."/>
            <person name="Lander E."/>
            <person name="Nusbaum C."/>
        </authorList>
    </citation>
    <scope>NUCLEOTIDE SEQUENCE [LARGE SCALE GENOMIC DNA]</scope>
    <source>
        <strain evidence="9">ATCC 38327</strain>
    </source>
</reference>
<dbReference type="VEuPathDB" id="FungiDB:AMAG_04539"/>
<dbReference type="InterPro" id="IPR008928">
    <property type="entry name" value="6-hairpin_glycosidase_sf"/>
</dbReference>
<feature type="compositionally biased region" description="Polar residues" evidence="6">
    <location>
        <begin position="109"/>
        <end position="121"/>
    </location>
</feature>
<feature type="region of interest" description="Disordered" evidence="6">
    <location>
        <begin position="877"/>
        <end position="897"/>
    </location>
</feature>
<dbReference type="InterPro" id="IPR001661">
    <property type="entry name" value="Glyco_hydro_37"/>
</dbReference>
<dbReference type="EC" id="3.2.1.28" evidence="5"/>
<evidence type="ECO:0000256" key="1">
    <source>
        <dbReference type="ARBA" id="ARBA00001576"/>
    </source>
</evidence>
<evidence type="ECO:0000256" key="6">
    <source>
        <dbReference type="SAM" id="MobiDB-lite"/>
    </source>
</evidence>
<dbReference type="STRING" id="578462.A0A0L0S5N8"/>
<keyword evidence="9" id="KW-1185">Reference proteome</keyword>
<comment type="similarity">
    <text evidence="2 5">Belongs to the glycosyl hydrolase 37 family.</text>
</comment>
<dbReference type="AlphaFoldDB" id="A0A0L0S5N8"/>
<evidence type="ECO:0000256" key="4">
    <source>
        <dbReference type="ARBA" id="ARBA00023295"/>
    </source>
</evidence>
<reference evidence="8 9" key="1">
    <citation type="submission" date="2009-11" db="EMBL/GenBank/DDBJ databases">
        <title>Annotation of Allomyces macrogynus ATCC 38327.</title>
        <authorList>
            <consortium name="The Broad Institute Genome Sequencing Platform"/>
            <person name="Russ C."/>
            <person name="Cuomo C."/>
            <person name="Burger G."/>
            <person name="Gray M.W."/>
            <person name="Holland P.W.H."/>
            <person name="King N."/>
            <person name="Lang F.B.F."/>
            <person name="Roger A.J."/>
            <person name="Ruiz-Trillo I."/>
            <person name="Young S.K."/>
            <person name="Zeng Q."/>
            <person name="Gargeya S."/>
            <person name="Fitzgerald M."/>
            <person name="Haas B."/>
            <person name="Abouelleil A."/>
            <person name="Alvarado L."/>
            <person name="Arachchi H.M."/>
            <person name="Berlin A."/>
            <person name="Chapman S.B."/>
            <person name="Gearin G."/>
            <person name="Goldberg J."/>
            <person name="Griggs A."/>
            <person name="Gujja S."/>
            <person name="Hansen M."/>
            <person name="Heiman D."/>
            <person name="Howarth C."/>
            <person name="Larimer J."/>
            <person name="Lui A."/>
            <person name="MacDonald P.J.P."/>
            <person name="McCowen C."/>
            <person name="Montmayeur A."/>
            <person name="Murphy C."/>
            <person name="Neiman D."/>
            <person name="Pearson M."/>
            <person name="Priest M."/>
            <person name="Roberts A."/>
            <person name="Saif S."/>
            <person name="Shea T."/>
            <person name="Sisk P."/>
            <person name="Stolte C."/>
            <person name="Sykes S."/>
            <person name="Wortman J."/>
            <person name="Nusbaum C."/>
            <person name="Birren B."/>
        </authorList>
    </citation>
    <scope>NUCLEOTIDE SEQUENCE [LARGE SCALE GENOMIC DNA]</scope>
    <source>
        <strain evidence="8 9">ATCC 38327</strain>
    </source>
</reference>
<protein>
    <recommendedName>
        <fullName evidence="5">Trehalase</fullName>
        <ecNumber evidence="5">3.2.1.28</ecNumber>
    </recommendedName>
    <alternativeName>
        <fullName evidence="5">Alpha-trehalose glucohydrolase</fullName>
    </alternativeName>
</protein>
<dbReference type="InterPro" id="IPR018232">
    <property type="entry name" value="Glyco_hydro_37_CS"/>
</dbReference>
<feature type="domain" description="Neutral trehalase Ca2+ binding" evidence="7">
    <location>
        <begin position="177"/>
        <end position="203"/>
    </location>
</feature>
<accession>A0A0L0S5N8</accession>
<keyword evidence="3 5" id="KW-0378">Hydrolase</keyword>
<feature type="region of interest" description="Disordered" evidence="6">
    <location>
        <begin position="1"/>
        <end position="144"/>
    </location>
</feature>
<dbReference type="EMBL" id="GG745332">
    <property type="protein sequence ID" value="KNE57679.1"/>
    <property type="molecule type" value="Genomic_DNA"/>
</dbReference>
<dbReference type="GO" id="GO:0005509">
    <property type="term" value="F:calcium ion binding"/>
    <property type="evidence" value="ECO:0007669"/>
    <property type="project" value="InterPro"/>
</dbReference>
<dbReference type="PROSITE" id="PS00927">
    <property type="entry name" value="TREHALASE_1"/>
    <property type="match status" value="1"/>
</dbReference>
<evidence type="ECO:0000256" key="2">
    <source>
        <dbReference type="ARBA" id="ARBA00005615"/>
    </source>
</evidence>
<dbReference type="GO" id="GO:0005993">
    <property type="term" value="P:trehalose catabolic process"/>
    <property type="evidence" value="ECO:0007669"/>
    <property type="project" value="InterPro"/>
</dbReference>
<evidence type="ECO:0000256" key="5">
    <source>
        <dbReference type="RuleBase" id="RU361180"/>
    </source>
</evidence>
<dbReference type="PROSITE" id="PS00928">
    <property type="entry name" value="TREHALASE_2"/>
    <property type="match status" value="1"/>
</dbReference>
<dbReference type="InterPro" id="IPR011120">
    <property type="entry name" value="Trehalase_Ca-bd"/>
</dbReference>
<feature type="compositionally biased region" description="Low complexity" evidence="6">
    <location>
        <begin position="56"/>
        <end position="71"/>
    </location>
</feature>
<proteinExistence type="inferred from homology"/>
<evidence type="ECO:0000313" key="9">
    <source>
        <dbReference type="Proteomes" id="UP000054350"/>
    </source>
</evidence>
<dbReference type="Pfam" id="PF07492">
    <property type="entry name" value="Trehalase_Ca-bi"/>
    <property type="match status" value="1"/>
</dbReference>
<dbReference type="InterPro" id="IPR012341">
    <property type="entry name" value="6hp_glycosidase-like_sf"/>
</dbReference>
<feature type="compositionally biased region" description="Pro residues" evidence="6">
    <location>
        <begin position="1"/>
        <end position="11"/>
    </location>
</feature>
<dbReference type="SUPFAM" id="SSF48208">
    <property type="entry name" value="Six-hairpin glycosidases"/>
    <property type="match status" value="1"/>
</dbReference>
<evidence type="ECO:0000256" key="3">
    <source>
        <dbReference type="ARBA" id="ARBA00022801"/>
    </source>
</evidence>
<dbReference type="Pfam" id="PF01204">
    <property type="entry name" value="Trehalase"/>
    <property type="match status" value="2"/>
</dbReference>
<sequence length="931" mass="103248">MSSPSPPPAHRLPPVVNSSMEPHVVPAPDGSALPPERQSALRRVRSLTTGGPLRGTATRPPRPTVQTTTSLPLPPAPTHEGLSPIAASPLSATGEHPIYIATPPLRDSATGSPVRGTTASPPSDAPATYVPPPASSSARWELPDIKDQQGRLRRNSVDAKASQERYFFIDVAETERRILEQEDTNGDFQITILDGGPKTLKLGSAESHGFNKYDLRGTYVLSNLLQELALAKDLGKQFIVLPESKLTENPVHRLSRMIATSFWAGLTRTMDRKGMHIICQDPKNRSHDQSLKIYVPYEDHVAQAYYRNVVETTAWGLQLHVLPPDISPEYVKTLDEHPGILSLALHKTYDPLARAEVWRGVPFVVPGGRFNEMYGWDSYFETLGLLVDDKVELGKHMVDNFCYQIHHYGKILNANRTYYLTRSQPPFLTDMARRVHAYQAPPHAAESNHGPIPTAPVIRDDAWLLRVLLFAIKEYYTVWMAAPRIDIATGLSAYHPTGIGMPPETEATHFLHVLAPYAHKHGVSVEEFQHMYNSRAVREPELDAYFLHDRAVRESGHDTTYRLEHRCASLLTVDLNALLHKYEADIADLVDLVGVTRPDGSKAVPVPTAWWQSSALPNLDEHADIAALCANPVADLSRDVPAHLYTPDHAHTSVPVPLRATDMLHWSSSAVWRHRAARRRATMTRLMWDEGAGEFFDWDMAANARSAYHSVTTLWALWAHVATRAQAEKMVQVALPKYEMLGGLVSGTEASRGAVSLDRPNRQWDYPFGWAPHQIMAWHGLKEYGFDEVAERLAYRWLYTITKAFVDFNGTVPEKFDVVTLNHILKVEYGNVGTDFKYVPREGFGWMNASYQVGLTYLQPGTKRKLGVVSPPDMAFRAASPTKDNNAKRAAPAPGAGMMARPAWEQPAAAPGTAAPMVEAATAAMAAITIQ</sequence>
<dbReference type="Gene3D" id="1.50.10.10">
    <property type="match status" value="1"/>
</dbReference>
<dbReference type="PANTHER" id="PTHR23403">
    <property type="entry name" value="TREHALASE"/>
    <property type="match status" value="1"/>
</dbReference>
<evidence type="ECO:0000313" key="8">
    <source>
        <dbReference type="EMBL" id="KNE57679.1"/>
    </source>
</evidence>
<dbReference type="PRINTS" id="PR00744">
    <property type="entry name" value="GLHYDRLASE37"/>
</dbReference>
<organism evidence="8 9">
    <name type="scientific">Allomyces macrogynus (strain ATCC 38327)</name>
    <name type="common">Allomyces javanicus var. macrogynus</name>
    <dbReference type="NCBI Taxonomy" id="578462"/>
    <lineage>
        <taxon>Eukaryota</taxon>
        <taxon>Fungi</taxon>
        <taxon>Fungi incertae sedis</taxon>
        <taxon>Blastocladiomycota</taxon>
        <taxon>Blastocladiomycetes</taxon>
        <taxon>Blastocladiales</taxon>
        <taxon>Blastocladiaceae</taxon>
        <taxon>Allomyces</taxon>
    </lineage>
</organism>
<dbReference type="eggNOG" id="KOG0602">
    <property type="taxonomic scope" value="Eukaryota"/>
</dbReference>
<dbReference type="GO" id="GO:0005737">
    <property type="term" value="C:cytoplasm"/>
    <property type="evidence" value="ECO:0007669"/>
    <property type="project" value="InterPro"/>
</dbReference>
<dbReference type="OMA" id="GMTHKVE"/>
<comment type="catalytic activity">
    <reaction evidence="1 5">
        <text>alpha,alpha-trehalose + H2O = alpha-D-glucose + beta-D-glucose</text>
        <dbReference type="Rhea" id="RHEA:32675"/>
        <dbReference type="ChEBI" id="CHEBI:15377"/>
        <dbReference type="ChEBI" id="CHEBI:15903"/>
        <dbReference type="ChEBI" id="CHEBI:16551"/>
        <dbReference type="ChEBI" id="CHEBI:17925"/>
        <dbReference type="EC" id="3.2.1.28"/>
    </reaction>
</comment>
<dbReference type="PANTHER" id="PTHR23403:SF6">
    <property type="entry name" value="CYTOSOLIC NEUTRAL TREHALASE-RELATED"/>
    <property type="match status" value="1"/>
</dbReference>
<evidence type="ECO:0000259" key="7">
    <source>
        <dbReference type="Pfam" id="PF07492"/>
    </source>
</evidence>